<dbReference type="OrthoDB" id="5961150at2759"/>
<sequence>MDDVQRPCLSAGETTFRNKTRNVESPKSSRNIMSEKWLAEDQTIVLSWIHREMINVHLTKEYINFKQFFPDVQSVDEEIRNFVNSGHKITEIQEAADLKPSIVELLEAMNKDIQVGQLLVKMFREQTHPHSLNTRDSLFLINRCIRKSPRFVSKDSGEIPMPIVCILYYTMVTPSGLTAFASQKINQLFQNILIDYQRNFLVTEASLDILRVDDPPQGGWFSPQALEEIPDFDQTFVCDPSKPYKGFKSFDDFFTRRIRAGIRPIESPGDWRVITNACENAPFRISHQVAEKDSFWIKTQPYSLKDLLKDDTNLQRFVGGTIYQGLLTPHVYHRFHAPASGTIIRSDVIPGLCFSQITFDDQKMDYPECQPYLAHVATRGVVLIDTKTPLGIVGFIAIGMTEVSSVELSIKTGDNVMKGQDIGAFHFGGSSHILMFEKNVNVQFDLQGIQPDPVHGSEYLKVNTKIANFVGNL</sequence>
<protein>
    <recommendedName>
        <fullName evidence="3">L-tryptophan decarboxylase PsiD-like domain-containing protein</fullName>
    </recommendedName>
</protein>
<organism evidence="4 5">
    <name type="scientific">Clytia hemisphaerica</name>
    <dbReference type="NCBI Taxonomy" id="252671"/>
    <lineage>
        <taxon>Eukaryota</taxon>
        <taxon>Metazoa</taxon>
        <taxon>Cnidaria</taxon>
        <taxon>Hydrozoa</taxon>
        <taxon>Hydroidolina</taxon>
        <taxon>Leptothecata</taxon>
        <taxon>Obeliida</taxon>
        <taxon>Clytiidae</taxon>
        <taxon>Clytia</taxon>
    </lineage>
</organism>
<dbReference type="GO" id="GO:0004609">
    <property type="term" value="F:phosphatidylserine decarboxylase activity"/>
    <property type="evidence" value="ECO:0007669"/>
    <property type="project" value="InterPro"/>
</dbReference>
<evidence type="ECO:0000313" key="4">
    <source>
        <dbReference type="EnsemblMetazoa" id="CLYHEMP008136.1"/>
    </source>
</evidence>
<feature type="domain" description="L-tryptophan decarboxylase PsiD-like" evidence="3">
    <location>
        <begin position="100"/>
        <end position="228"/>
    </location>
</feature>
<evidence type="ECO:0000313" key="5">
    <source>
        <dbReference type="Proteomes" id="UP000594262"/>
    </source>
</evidence>
<dbReference type="GO" id="GO:0005739">
    <property type="term" value="C:mitochondrion"/>
    <property type="evidence" value="ECO:0007669"/>
    <property type="project" value="TreeGrafter"/>
</dbReference>
<proteinExistence type="predicted"/>
<dbReference type="EnsemblMetazoa" id="CLYHEMT008136.1">
    <property type="protein sequence ID" value="CLYHEMP008136.1"/>
    <property type="gene ID" value="CLYHEMG008136"/>
</dbReference>
<keyword evidence="2" id="KW-0456">Lyase</keyword>
<keyword evidence="1" id="KW-0210">Decarboxylase</keyword>
<dbReference type="InterPro" id="IPR003817">
    <property type="entry name" value="PS_Dcarbxylase"/>
</dbReference>
<accession>A0A7M5WKU7</accession>
<keyword evidence="5" id="KW-1185">Reference proteome</keyword>
<dbReference type="AlphaFoldDB" id="A0A7M5WKU7"/>
<dbReference type="GO" id="GO:0006646">
    <property type="term" value="P:phosphatidylethanolamine biosynthetic process"/>
    <property type="evidence" value="ECO:0007669"/>
    <property type="project" value="TreeGrafter"/>
</dbReference>
<dbReference type="RefSeq" id="XP_066926822.1">
    <property type="nucleotide sequence ID" value="XM_067070721.1"/>
</dbReference>
<evidence type="ECO:0000256" key="2">
    <source>
        <dbReference type="ARBA" id="ARBA00023239"/>
    </source>
</evidence>
<evidence type="ECO:0000256" key="1">
    <source>
        <dbReference type="ARBA" id="ARBA00022793"/>
    </source>
</evidence>
<evidence type="ECO:0000259" key="3">
    <source>
        <dbReference type="Pfam" id="PF12588"/>
    </source>
</evidence>
<dbReference type="Pfam" id="PF12588">
    <property type="entry name" value="PSDC"/>
    <property type="match status" value="1"/>
</dbReference>
<dbReference type="PANTHER" id="PTHR10067">
    <property type="entry name" value="PHOSPHATIDYLSERINE DECARBOXYLASE"/>
    <property type="match status" value="1"/>
</dbReference>
<reference evidence="4" key="1">
    <citation type="submission" date="2021-01" db="UniProtKB">
        <authorList>
            <consortium name="EnsemblMetazoa"/>
        </authorList>
    </citation>
    <scope>IDENTIFICATION</scope>
</reference>
<dbReference type="Proteomes" id="UP000594262">
    <property type="component" value="Unplaced"/>
</dbReference>
<name>A0A7M5WKU7_9CNID</name>
<dbReference type="InterPro" id="IPR022237">
    <property type="entry name" value="PsiD-like"/>
</dbReference>
<dbReference type="PANTHER" id="PTHR10067:SF9">
    <property type="entry name" value="PHOSPHATIDYLSERINE DECARBOXYLASE FAMILY PROTEIN (AFU_ORTHOLOGUE AFUA_7G01730)"/>
    <property type="match status" value="1"/>
</dbReference>
<dbReference type="GeneID" id="136814207"/>
<dbReference type="Pfam" id="PF02666">
    <property type="entry name" value="PS_Dcarbxylase"/>
    <property type="match status" value="1"/>
</dbReference>